<dbReference type="Pfam" id="PF00271">
    <property type="entry name" value="Helicase_C"/>
    <property type="match status" value="1"/>
</dbReference>
<evidence type="ECO:0000256" key="3">
    <source>
        <dbReference type="ARBA" id="ARBA00022806"/>
    </source>
</evidence>
<dbReference type="PROSITE" id="PS51194">
    <property type="entry name" value="HELICASE_CTER"/>
    <property type="match status" value="1"/>
</dbReference>
<dbReference type="InterPro" id="IPR050547">
    <property type="entry name" value="DEAD_box_RNA_helicases"/>
</dbReference>
<keyword evidence="8" id="KW-1185">Reference proteome</keyword>
<reference evidence="7 8" key="1">
    <citation type="submission" date="2016-06" db="EMBL/GenBank/DDBJ databases">
        <title>Domibacillus iocasae genome sequencing.</title>
        <authorList>
            <person name="Verma A."/>
            <person name="Pal Y."/>
            <person name="Ojha A.K."/>
            <person name="Krishnamurthi S."/>
        </authorList>
    </citation>
    <scope>NUCLEOTIDE SEQUENCE [LARGE SCALE GENOMIC DNA]</scope>
    <source>
        <strain evidence="7 8">DSM 29979</strain>
    </source>
</reference>
<dbReference type="Pfam" id="PF00270">
    <property type="entry name" value="DEAD"/>
    <property type="match status" value="1"/>
</dbReference>
<evidence type="ECO:0000259" key="6">
    <source>
        <dbReference type="PROSITE" id="PS51194"/>
    </source>
</evidence>
<dbReference type="GO" id="GO:0016787">
    <property type="term" value="F:hydrolase activity"/>
    <property type="evidence" value="ECO:0007669"/>
    <property type="project" value="UniProtKB-KW"/>
</dbReference>
<evidence type="ECO:0000313" key="8">
    <source>
        <dbReference type="Proteomes" id="UP000095658"/>
    </source>
</evidence>
<keyword evidence="2" id="KW-0378">Hydrolase</keyword>
<evidence type="ECO:0000256" key="2">
    <source>
        <dbReference type="ARBA" id="ARBA00022801"/>
    </source>
</evidence>
<dbReference type="GO" id="GO:0005524">
    <property type="term" value="F:ATP binding"/>
    <property type="evidence" value="ECO:0007669"/>
    <property type="project" value="UniProtKB-KW"/>
</dbReference>
<dbReference type="SUPFAM" id="SSF52540">
    <property type="entry name" value="P-loop containing nucleoside triphosphate hydrolases"/>
    <property type="match status" value="1"/>
</dbReference>
<dbReference type="GO" id="GO:0005840">
    <property type="term" value="C:ribosome"/>
    <property type="evidence" value="ECO:0007669"/>
    <property type="project" value="TreeGrafter"/>
</dbReference>
<keyword evidence="4" id="KW-0067">ATP-binding</keyword>
<comment type="caution">
    <text evidence="7">The sequence shown here is derived from an EMBL/GenBank/DDBJ whole genome shotgun (WGS) entry which is preliminary data.</text>
</comment>
<organism evidence="7 8">
    <name type="scientific">Domibacillus iocasae</name>
    <dbReference type="NCBI Taxonomy" id="1714016"/>
    <lineage>
        <taxon>Bacteria</taxon>
        <taxon>Bacillati</taxon>
        <taxon>Bacillota</taxon>
        <taxon>Bacilli</taxon>
        <taxon>Bacillales</taxon>
        <taxon>Bacillaceae</taxon>
        <taxon>Domibacillus</taxon>
    </lineage>
</organism>
<dbReference type="PROSITE" id="PS51192">
    <property type="entry name" value="HELICASE_ATP_BIND_1"/>
    <property type="match status" value="1"/>
</dbReference>
<evidence type="ECO:0000259" key="5">
    <source>
        <dbReference type="PROSITE" id="PS51192"/>
    </source>
</evidence>
<feature type="domain" description="Helicase ATP-binding" evidence="5">
    <location>
        <begin position="35"/>
        <end position="204"/>
    </location>
</feature>
<protein>
    <submittedName>
        <fullName evidence="7">RNA helicase</fullName>
    </submittedName>
</protein>
<keyword evidence="3 7" id="KW-0347">Helicase</keyword>
<dbReference type="Gene3D" id="3.40.50.300">
    <property type="entry name" value="P-loop containing nucleotide triphosphate hydrolases"/>
    <property type="match status" value="2"/>
</dbReference>
<accession>A0A1E7DQ37</accession>
<evidence type="ECO:0000256" key="4">
    <source>
        <dbReference type="ARBA" id="ARBA00022840"/>
    </source>
</evidence>
<dbReference type="InterPro" id="IPR044742">
    <property type="entry name" value="DEAD/DEAH_RhlB"/>
</dbReference>
<dbReference type="PANTHER" id="PTHR47963">
    <property type="entry name" value="DEAD-BOX ATP-DEPENDENT RNA HELICASE 47, MITOCHONDRIAL"/>
    <property type="match status" value="1"/>
</dbReference>
<keyword evidence="1" id="KW-0547">Nucleotide-binding</keyword>
<sequence length="381" mass="42543">MSTKPAFLLSLQPFLQESWEKAGFKQAMPVQEEAIPLLLNGRDVIAESPTGTGKTLAYVLPMLQKIDPKRSQVQAIVMASSRELIMQIGEEIRTFGGGVITSAGMIGGANIKRQTDRLKKPPHIICGTPGRLLELIQLKKLKMHEVKLIVLDEGDELFTTALAEPVESIIKATQKDRQLALFSATLPAAAEQKAKELMNDPETIQIKKGSLPQEGTVRHLYFTCAWKEKQQMIEKVMRTFEPERMLAFIKDITDVNVMSEKLSFKGVKNGVLHSELRKEERVKAIRDFRSGKAPLLFATDVAARGLDVKGLTHVLHFEAPHNAREYTHRSGRTGRAGGDGTVITLITSEFQEKELKKIARQIGVELEKYEFFKGKAFPAKK</sequence>
<dbReference type="SMART" id="SM00487">
    <property type="entry name" value="DEXDc"/>
    <property type="match status" value="1"/>
</dbReference>
<dbReference type="STRING" id="1714016.BA724_03965"/>
<evidence type="ECO:0000256" key="1">
    <source>
        <dbReference type="ARBA" id="ARBA00022741"/>
    </source>
</evidence>
<proteinExistence type="predicted"/>
<dbReference type="GO" id="GO:0033592">
    <property type="term" value="F:RNA strand annealing activity"/>
    <property type="evidence" value="ECO:0007669"/>
    <property type="project" value="TreeGrafter"/>
</dbReference>
<dbReference type="CDD" id="cd18787">
    <property type="entry name" value="SF2_C_DEAD"/>
    <property type="match status" value="1"/>
</dbReference>
<dbReference type="Proteomes" id="UP000095658">
    <property type="component" value="Unassembled WGS sequence"/>
</dbReference>
<feature type="domain" description="Helicase C-terminal" evidence="6">
    <location>
        <begin position="232"/>
        <end position="381"/>
    </location>
</feature>
<dbReference type="GO" id="GO:0003724">
    <property type="term" value="F:RNA helicase activity"/>
    <property type="evidence" value="ECO:0007669"/>
    <property type="project" value="TreeGrafter"/>
</dbReference>
<dbReference type="CDD" id="cd00268">
    <property type="entry name" value="DEADc"/>
    <property type="match status" value="1"/>
</dbReference>
<dbReference type="PANTHER" id="PTHR47963:SF7">
    <property type="entry name" value="ATP-DEPENDENT RNA HELICASE YFML-RELATED"/>
    <property type="match status" value="1"/>
</dbReference>
<name>A0A1E7DQ37_9BACI</name>
<dbReference type="RefSeq" id="WP_069938054.1">
    <property type="nucleotide sequence ID" value="NZ_MAMP01000020.1"/>
</dbReference>
<dbReference type="AlphaFoldDB" id="A0A1E7DQ37"/>
<dbReference type="InterPro" id="IPR001650">
    <property type="entry name" value="Helicase_C-like"/>
</dbReference>
<evidence type="ECO:0000313" key="7">
    <source>
        <dbReference type="EMBL" id="OES45173.1"/>
    </source>
</evidence>
<dbReference type="InterPro" id="IPR011545">
    <property type="entry name" value="DEAD/DEAH_box_helicase_dom"/>
</dbReference>
<dbReference type="GO" id="GO:0009409">
    <property type="term" value="P:response to cold"/>
    <property type="evidence" value="ECO:0007669"/>
    <property type="project" value="TreeGrafter"/>
</dbReference>
<dbReference type="InterPro" id="IPR027417">
    <property type="entry name" value="P-loop_NTPase"/>
</dbReference>
<dbReference type="EMBL" id="MAMP01000020">
    <property type="protein sequence ID" value="OES45173.1"/>
    <property type="molecule type" value="Genomic_DNA"/>
</dbReference>
<dbReference type="SMART" id="SM00490">
    <property type="entry name" value="HELICc"/>
    <property type="match status" value="1"/>
</dbReference>
<dbReference type="OrthoDB" id="9805696at2"/>
<dbReference type="InterPro" id="IPR014001">
    <property type="entry name" value="Helicase_ATP-bd"/>
</dbReference>
<dbReference type="GO" id="GO:0005829">
    <property type="term" value="C:cytosol"/>
    <property type="evidence" value="ECO:0007669"/>
    <property type="project" value="TreeGrafter"/>
</dbReference>
<gene>
    <name evidence="7" type="ORF">BA724_03965</name>
</gene>